<gene>
    <name evidence="9" type="ORF">CLV31_10132</name>
</gene>
<evidence type="ECO:0000256" key="3">
    <source>
        <dbReference type="ARBA" id="ARBA00022729"/>
    </source>
</evidence>
<dbReference type="Pfam" id="PF07980">
    <property type="entry name" value="SusD_RagB"/>
    <property type="match status" value="1"/>
</dbReference>
<evidence type="ECO:0000256" key="6">
    <source>
        <dbReference type="SAM" id="SignalP"/>
    </source>
</evidence>
<feature type="domain" description="SusD-like N-terminal" evidence="8">
    <location>
        <begin position="33"/>
        <end position="234"/>
    </location>
</feature>
<dbReference type="GO" id="GO:0009279">
    <property type="term" value="C:cell outer membrane"/>
    <property type="evidence" value="ECO:0007669"/>
    <property type="project" value="UniProtKB-SubCell"/>
</dbReference>
<evidence type="ECO:0000256" key="1">
    <source>
        <dbReference type="ARBA" id="ARBA00004442"/>
    </source>
</evidence>
<comment type="similarity">
    <text evidence="2">Belongs to the SusD family.</text>
</comment>
<keyword evidence="3 6" id="KW-0732">Signal</keyword>
<dbReference type="EMBL" id="QKTX01000001">
    <property type="protein sequence ID" value="PZV87160.1"/>
    <property type="molecule type" value="Genomic_DNA"/>
</dbReference>
<evidence type="ECO:0000256" key="4">
    <source>
        <dbReference type="ARBA" id="ARBA00023136"/>
    </source>
</evidence>
<evidence type="ECO:0000259" key="8">
    <source>
        <dbReference type="Pfam" id="PF14322"/>
    </source>
</evidence>
<protein>
    <submittedName>
        <fullName evidence="9">Putative outer membrane starch-binding protein</fullName>
    </submittedName>
</protein>
<evidence type="ECO:0000256" key="5">
    <source>
        <dbReference type="ARBA" id="ARBA00023237"/>
    </source>
</evidence>
<feature type="domain" description="RagB/SusD" evidence="7">
    <location>
        <begin position="357"/>
        <end position="496"/>
    </location>
</feature>
<keyword evidence="4" id="KW-0472">Membrane</keyword>
<sequence>MLASNLIFKMKTIKILFAAGALALMTATGCSEDFLDLAPISQQNANNFYKTPEDMKNALTAVYGSLQYGGQYYSSMHIIGELRSDNTEITNPAAGADQQAVDDFTNVPVTSISSNTWNAHYQGIQAANILIDKIQPIQMDAALKARYIGEAKFLRALMYFNLVRIYGDVPLVTAVINNPQEGYAYGREAADKVYEQIIADLVEAEGALPFAYTGADIGRATKGAAMSLLGKVYLTRKQWTLAAEKLKQVIDAAAQTKYQLRPTYAGIFGAANENNTESIFEVQFKGGSNGEGSPFSNQFAPIGSGTAVVAVGNPLGQNIPTNEMYQSYEAGDLRRDVSMATSYILSGREVKHNYILKYRSTPAANLDSDINWIVLRYADVLLMYAEALNEVGFTADGPAFTFLNQIRTRAGLPALSSTNANPSLRITNQTEFRLAVEKERRSELAFEGHRWFDLVRTGRAIQVLASKGMQAHQALFPIPQSQIDINPALMTQNPGY</sequence>
<dbReference type="AlphaFoldDB" id="A0A326RZR2"/>
<dbReference type="Pfam" id="PF14322">
    <property type="entry name" value="SusD-like_3"/>
    <property type="match status" value="1"/>
</dbReference>
<evidence type="ECO:0000313" key="9">
    <source>
        <dbReference type="EMBL" id="PZV87160.1"/>
    </source>
</evidence>
<reference evidence="9 10" key="1">
    <citation type="submission" date="2018-06" db="EMBL/GenBank/DDBJ databases">
        <title>Genomic Encyclopedia of Archaeal and Bacterial Type Strains, Phase II (KMG-II): from individual species to whole genera.</title>
        <authorList>
            <person name="Goeker M."/>
        </authorList>
    </citation>
    <scope>NUCLEOTIDE SEQUENCE [LARGE SCALE GENOMIC DNA]</scope>
    <source>
        <strain evidence="9 10">T4</strain>
    </source>
</reference>
<dbReference type="InterPro" id="IPR012944">
    <property type="entry name" value="SusD_RagB_dom"/>
</dbReference>
<keyword evidence="10" id="KW-1185">Reference proteome</keyword>
<dbReference type="Gene3D" id="1.25.40.390">
    <property type="match status" value="1"/>
</dbReference>
<evidence type="ECO:0000313" key="10">
    <source>
        <dbReference type="Proteomes" id="UP000248917"/>
    </source>
</evidence>
<comment type="subcellular location">
    <subcellularLocation>
        <location evidence="1">Cell outer membrane</location>
    </subcellularLocation>
</comment>
<dbReference type="InterPro" id="IPR033985">
    <property type="entry name" value="SusD-like_N"/>
</dbReference>
<evidence type="ECO:0000256" key="2">
    <source>
        <dbReference type="ARBA" id="ARBA00006275"/>
    </source>
</evidence>
<evidence type="ECO:0000259" key="7">
    <source>
        <dbReference type="Pfam" id="PF07980"/>
    </source>
</evidence>
<comment type="caution">
    <text evidence="9">The sequence shown here is derived from an EMBL/GenBank/DDBJ whole genome shotgun (WGS) entry which is preliminary data.</text>
</comment>
<feature type="signal peptide" evidence="6">
    <location>
        <begin position="1"/>
        <end position="18"/>
    </location>
</feature>
<accession>A0A326RZR2</accession>
<proteinExistence type="inferred from homology"/>
<organism evidence="9 10">
    <name type="scientific">Algoriphagus aquaeductus</name>
    <dbReference type="NCBI Taxonomy" id="475299"/>
    <lineage>
        <taxon>Bacteria</taxon>
        <taxon>Pseudomonadati</taxon>
        <taxon>Bacteroidota</taxon>
        <taxon>Cytophagia</taxon>
        <taxon>Cytophagales</taxon>
        <taxon>Cyclobacteriaceae</taxon>
        <taxon>Algoriphagus</taxon>
    </lineage>
</organism>
<dbReference type="SUPFAM" id="SSF48452">
    <property type="entry name" value="TPR-like"/>
    <property type="match status" value="1"/>
</dbReference>
<dbReference type="InterPro" id="IPR011990">
    <property type="entry name" value="TPR-like_helical_dom_sf"/>
</dbReference>
<dbReference type="CDD" id="cd08977">
    <property type="entry name" value="SusD"/>
    <property type="match status" value="1"/>
</dbReference>
<keyword evidence="5" id="KW-0998">Cell outer membrane</keyword>
<name>A0A326RZR2_9BACT</name>
<feature type="chain" id="PRO_5016426307" evidence="6">
    <location>
        <begin position="19"/>
        <end position="496"/>
    </location>
</feature>
<dbReference type="Proteomes" id="UP000248917">
    <property type="component" value="Unassembled WGS sequence"/>
</dbReference>